<dbReference type="PANTHER" id="PTHR34066">
    <property type="entry name" value="GROWTH FACTOR 2"/>
    <property type="match status" value="1"/>
</dbReference>
<evidence type="ECO:0000313" key="2">
    <source>
        <dbReference type="EnsemblProtists" id="EOD25586"/>
    </source>
</evidence>
<organism evidence="2 3">
    <name type="scientific">Emiliania huxleyi (strain CCMP1516)</name>
    <dbReference type="NCBI Taxonomy" id="280463"/>
    <lineage>
        <taxon>Eukaryota</taxon>
        <taxon>Haptista</taxon>
        <taxon>Haptophyta</taxon>
        <taxon>Prymnesiophyceae</taxon>
        <taxon>Isochrysidales</taxon>
        <taxon>Noelaerhabdaceae</taxon>
        <taxon>Emiliania</taxon>
    </lineage>
</organism>
<dbReference type="EnsemblProtists" id="EOD25586">
    <property type="protein sequence ID" value="EOD25586"/>
    <property type="gene ID" value="EMIHUDRAFT_469124"/>
</dbReference>
<feature type="region of interest" description="Disordered" evidence="1">
    <location>
        <begin position="1"/>
        <end position="70"/>
    </location>
</feature>
<proteinExistence type="predicted"/>
<keyword evidence="3" id="KW-1185">Reference proteome</keyword>
<dbReference type="RefSeq" id="XP_005778015.1">
    <property type="nucleotide sequence ID" value="XM_005777958.1"/>
</dbReference>
<evidence type="ECO:0000256" key="1">
    <source>
        <dbReference type="SAM" id="MobiDB-lite"/>
    </source>
</evidence>
<dbReference type="OMA" id="RWAWADE"/>
<dbReference type="KEGG" id="ehx:EMIHUDRAFT_469124"/>
<dbReference type="GeneID" id="17271132"/>
<dbReference type="InterPro" id="IPR013885">
    <property type="entry name" value="DUF1764_euk"/>
</dbReference>
<sequence>MPKGPTSSKPARPKTHKPKAVPAAAESEAGPSIVPTQNGGGKSAMDDIFSSFAPKREQRDAARQQQAAAAEEAAAAASAAAKRAKKRKRDKVIDPVFGEEYDLDRAVDPQNAKVHRHDSSSGLRVYKAHDLGLGRGGGTPLCPFDCKCCF</sequence>
<dbReference type="PaxDb" id="2903-EOD25586"/>
<reference evidence="3" key="1">
    <citation type="journal article" date="2013" name="Nature">
        <title>Pan genome of the phytoplankton Emiliania underpins its global distribution.</title>
        <authorList>
            <person name="Read B.A."/>
            <person name="Kegel J."/>
            <person name="Klute M.J."/>
            <person name="Kuo A."/>
            <person name="Lefebvre S.C."/>
            <person name="Maumus F."/>
            <person name="Mayer C."/>
            <person name="Miller J."/>
            <person name="Monier A."/>
            <person name="Salamov A."/>
            <person name="Young J."/>
            <person name="Aguilar M."/>
            <person name="Claverie J.M."/>
            <person name="Frickenhaus S."/>
            <person name="Gonzalez K."/>
            <person name="Herman E.K."/>
            <person name="Lin Y.C."/>
            <person name="Napier J."/>
            <person name="Ogata H."/>
            <person name="Sarno A.F."/>
            <person name="Shmutz J."/>
            <person name="Schroeder D."/>
            <person name="de Vargas C."/>
            <person name="Verret F."/>
            <person name="von Dassow P."/>
            <person name="Valentin K."/>
            <person name="Van de Peer Y."/>
            <person name="Wheeler G."/>
            <person name="Dacks J.B."/>
            <person name="Delwiche C.F."/>
            <person name="Dyhrman S.T."/>
            <person name="Glockner G."/>
            <person name="John U."/>
            <person name="Richards T."/>
            <person name="Worden A.Z."/>
            <person name="Zhang X."/>
            <person name="Grigoriev I.V."/>
            <person name="Allen A.E."/>
            <person name="Bidle K."/>
            <person name="Borodovsky M."/>
            <person name="Bowler C."/>
            <person name="Brownlee C."/>
            <person name="Cock J.M."/>
            <person name="Elias M."/>
            <person name="Gladyshev V.N."/>
            <person name="Groth M."/>
            <person name="Guda C."/>
            <person name="Hadaegh A."/>
            <person name="Iglesias-Rodriguez M.D."/>
            <person name="Jenkins J."/>
            <person name="Jones B.M."/>
            <person name="Lawson T."/>
            <person name="Leese F."/>
            <person name="Lindquist E."/>
            <person name="Lobanov A."/>
            <person name="Lomsadze A."/>
            <person name="Malik S.B."/>
            <person name="Marsh M.E."/>
            <person name="Mackinder L."/>
            <person name="Mock T."/>
            <person name="Mueller-Roeber B."/>
            <person name="Pagarete A."/>
            <person name="Parker M."/>
            <person name="Probert I."/>
            <person name="Quesneville H."/>
            <person name="Raines C."/>
            <person name="Rensing S.A."/>
            <person name="Riano-Pachon D.M."/>
            <person name="Richier S."/>
            <person name="Rokitta S."/>
            <person name="Shiraiwa Y."/>
            <person name="Soanes D.M."/>
            <person name="van der Giezen M."/>
            <person name="Wahlund T.M."/>
            <person name="Williams B."/>
            <person name="Wilson W."/>
            <person name="Wolfe G."/>
            <person name="Wurch L.L."/>
        </authorList>
    </citation>
    <scope>NUCLEOTIDE SEQUENCE</scope>
</reference>
<evidence type="ECO:0000313" key="3">
    <source>
        <dbReference type="Proteomes" id="UP000013827"/>
    </source>
</evidence>
<evidence type="ECO:0008006" key="4">
    <source>
        <dbReference type="Google" id="ProtNLM"/>
    </source>
</evidence>
<accession>A0A0D3JQ01</accession>
<protein>
    <recommendedName>
        <fullName evidence="4">DUF1764 domain-containing protein</fullName>
    </recommendedName>
</protein>
<dbReference type="PANTHER" id="PTHR34066:SF1">
    <property type="entry name" value="DUF1764 FAMILY PROTEIN"/>
    <property type="match status" value="1"/>
</dbReference>
<dbReference type="AlphaFoldDB" id="A0A0D3JQ01"/>
<dbReference type="HOGENOM" id="CLU_103523_4_0_1"/>
<dbReference type="Proteomes" id="UP000013827">
    <property type="component" value="Unassembled WGS sequence"/>
</dbReference>
<dbReference type="Pfam" id="PF08576">
    <property type="entry name" value="DUF1764"/>
    <property type="match status" value="1"/>
</dbReference>
<name>A0A0D3JQ01_EMIH1</name>
<reference evidence="2" key="2">
    <citation type="submission" date="2024-10" db="UniProtKB">
        <authorList>
            <consortium name="EnsemblProtists"/>
        </authorList>
    </citation>
    <scope>IDENTIFICATION</scope>
</reference>